<comment type="caution">
    <text evidence="2">The sequence shown here is derived from an EMBL/GenBank/DDBJ whole genome shotgun (WGS) entry which is preliminary data.</text>
</comment>
<evidence type="ECO:0000313" key="1">
    <source>
        <dbReference type="EMBL" id="CAF1306313.1"/>
    </source>
</evidence>
<evidence type="ECO:0000313" key="4">
    <source>
        <dbReference type="EMBL" id="CAF4385630.1"/>
    </source>
</evidence>
<dbReference type="AlphaFoldDB" id="A0A815UZE1"/>
<dbReference type="EMBL" id="CAJNOK010019821">
    <property type="protein sequence ID" value="CAF1306313.1"/>
    <property type="molecule type" value="Genomic_DNA"/>
</dbReference>
<dbReference type="Proteomes" id="UP000682733">
    <property type="component" value="Unassembled WGS sequence"/>
</dbReference>
<dbReference type="EMBL" id="CAJOBC010089917">
    <property type="protein sequence ID" value="CAF4385630.1"/>
    <property type="molecule type" value="Genomic_DNA"/>
</dbReference>
<dbReference type="EMBL" id="CAJOBA010041410">
    <property type="protein sequence ID" value="CAF4113610.1"/>
    <property type="molecule type" value="Genomic_DNA"/>
</dbReference>
<organism evidence="2 5">
    <name type="scientific">Didymodactylos carnosus</name>
    <dbReference type="NCBI Taxonomy" id="1234261"/>
    <lineage>
        <taxon>Eukaryota</taxon>
        <taxon>Metazoa</taxon>
        <taxon>Spiralia</taxon>
        <taxon>Gnathifera</taxon>
        <taxon>Rotifera</taxon>
        <taxon>Eurotatoria</taxon>
        <taxon>Bdelloidea</taxon>
        <taxon>Philodinida</taxon>
        <taxon>Philodinidae</taxon>
        <taxon>Didymodactylos</taxon>
    </lineage>
</organism>
<dbReference type="PANTHER" id="PTHR36649:SF28">
    <property type="entry name" value="UBIQUITIN-LIKE DOMAIN-CONTAINING PROTEIN"/>
    <property type="match status" value="1"/>
</dbReference>
<reference evidence="2" key="1">
    <citation type="submission" date="2021-02" db="EMBL/GenBank/DDBJ databases">
        <authorList>
            <person name="Nowell W R."/>
        </authorList>
    </citation>
    <scope>NUCLEOTIDE SEQUENCE</scope>
</reference>
<dbReference type="Proteomes" id="UP000681722">
    <property type="component" value="Unassembled WGS sequence"/>
</dbReference>
<proteinExistence type="predicted"/>
<accession>A0A815UZE1</accession>
<gene>
    <name evidence="2" type="ORF">GPM918_LOCUS37808</name>
    <name evidence="1" type="ORF">OVA965_LOCUS28776</name>
    <name evidence="4" type="ORF">SRO942_LOCUS38595</name>
    <name evidence="3" type="ORF">TMI583_LOCUS29542</name>
</gene>
<dbReference type="PANTHER" id="PTHR36649">
    <property type="entry name" value="UBIQUITIN-LIKE DOMAIN-CONTAINING PROTEIN"/>
    <property type="match status" value="1"/>
</dbReference>
<dbReference type="EMBL" id="CAJNOQ010024346">
    <property type="protein sequence ID" value="CAF1526481.1"/>
    <property type="molecule type" value="Genomic_DNA"/>
</dbReference>
<dbReference type="OrthoDB" id="10029319at2759"/>
<dbReference type="Proteomes" id="UP000677228">
    <property type="component" value="Unassembled WGS sequence"/>
</dbReference>
<name>A0A815UZE1_9BILA</name>
<evidence type="ECO:0000313" key="2">
    <source>
        <dbReference type="EMBL" id="CAF1526481.1"/>
    </source>
</evidence>
<evidence type="ECO:0000313" key="5">
    <source>
        <dbReference type="Proteomes" id="UP000663829"/>
    </source>
</evidence>
<keyword evidence="5" id="KW-1185">Reference proteome</keyword>
<feature type="non-terminal residue" evidence="2">
    <location>
        <position position="218"/>
    </location>
</feature>
<evidence type="ECO:0000313" key="3">
    <source>
        <dbReference type="EMBL" id="CAF4113610.1"/>
    </source>
</evidence>
<sequence>ERLSIEEEAYYEDCKKYYRVVGKPLIAISSDNNIELSSSRQIKFGHTYWSGELNDGKDRGSKPYYCPVGWKIYSFYITKTPQDSYQKFKGWCICYHGTKFQYGLAILLLSGLKLANQAAHGAGVYFSPSINYACHPRYSDVQQIPSEYQTDFSKSGRYLQFVLECRVHPDNIKKIANKTLSANSTTGDPNINNSVIEWVVDHGGKQIVNFEDPGSPIV</sequence>
<dbReference type="Proteomes" id="UP000663829">
    <property type="component" value="Unassembled WGS sequence"/>
</dbReference>
<protein>
    <submittedName>
        <fullName evidence="2">Uncharacterized protein</fullName>
    </submittedName>
</protein>
<dbReference type="SUPFAM" id="SSF56399">
    <property type="entry name" value="ADP-ribosylation"/>
    <property type="match status" value="1"/>
</dbReference>
<dbReference type="Gene3D" id="3.90.228.10">
    <property type="match status" value="1"/>
</dbReference>